<dbReference type="Proteomes" id="UP000246078">
    <property type="component" value="Unassembled WGS sequence"/>
</dbReference>
<proteinExistence type="predicted"/>
<dbReference type="VEuPathDB" id="TriTrypDB:C4B63_83g76"/>
<dbReference type="VEuPathDB" id="TriTrypDB:ECC02_006182"/>
<dbReference type="InterPro" id="IPR049492">
    <property type="entry name" value="BD-FAE-like_dom"/>
</dbReference>
<dbReference type="InterPro" id="IPR029058">
    <property type="entry name" value="AB_hydrolase_fold"/>
</dbReference>
<dbReference type="Pfam" id="PF20434">
    <property type="entry name" value="BD-FAE"/>
    <property type="match status" value="1"/>
</dbReference>
<dbReference type="AlphaFoldDB" id="A0A2V2W4Q5"/>
<dbReference type="OMA" id="IEEPLCG"/>
<evidence type="ECO:0000256" key="1">
    <source>
        <dbReference type="ARBA" id="ARBA00022801"/>
    </source>
</evidence>
<evidence type="ECO:0000259" key="4">
    <source>
        <dbReference type="Pfam" id="PF20434"/>
    </source>
</evidence>
<dbReference type="VEuPathDB" id="TriTrypDB:BCY84_21723"/>
<dbReference type="VEuPathDB" id="TriTrypDB:TcCLB.505229.10"/>
<dbReference type="SUPFAM" id="SSF53474">
    <property type="entry name" value="alpha/beta-Hydrolases"/>
    <property type="match status" value="1"/>
</dbReference>
<feature type="domain" description="BD-FAE-like" evidence="4">
    <location>
        <begin position="253"/>
        <end position="353"/>
    </location>
</feature>
<feature type="transmembrane region" description="Helical" evidence="3">
    <location>
        <begin position="9"/>
        <end position="30"/>
    </location>
</feature>
<dbReference type="GO" id="GO:0016787">
    <property type="term" value="F:hydrolase activity"/>
    <property type="evidence" value="ECO:0007669"/>
    <property type="project" value="UniProtKB-KW"/>
</dbReference>
<organism evidence="5 6">
    <name type="scientific">Trypanosoma cruzi</name>
    <dbReference type="NCBI Taxonomy" id="5693"/>
    <lineage>
        <taxon>Eukaryota</taxon>
        <taxon>Discoba</taxon>
        <taxon>Euglenozoa</taxon>
        <taxon>Kinetoplastea</taxon>
        <taxon>Metakinetoplastina</taxon>
        <taxon>Trypanosomatida</taxon>
        <taxon>Trypanosomatidae</taxon>
        <taxon>Trypanosoma</taxon>
        <taxon>Schizotrypanum</taxon>
    </lineage>
</organism>
<feature type="compositionally biased region" description="Basic and acidic residues" evidence="2">
    <location>
        <begin position="91"/>
        <end position="110"/>
    </location>
</feature>
<dbReference type="Gene3D" id="3.40.50.1820">
    <property type="entry name" value="alpha/beta hydrolase"/>
    <property type="match status" value="1"/>
</dbReference>
<reference evidence="5 6" key="1">
    <citation type="journal article" date="2018" name="Microb. Genom.">
        <title>Expanding an expanded genome: long-read sequencing of Trypanosoma cruzi.</title>
        <authorList>
            <person name="Berna L."/>
            <person name="Rodriguez M."/>
            <person name="Chiribao M.L."/>
            <person name="Parodi-Talice A."/>
            <person name="Pita S."/>
            <person name="Rijo G."/>
            <person name="Alvarez-Valin F."/>
            <person name="Robello C."/>
        </authorList>
    </citation>
    <scope>NUCLEOTIDE SEQUENCE [LARGE SCALE GENOMIC DNA]</scope>
    <source>
        <strain evidence="5 6">TCC</strain>
    </source>
</reference>
<evidence type="ECO:0000313" key="6">
    <source>
        <dbReference type="Proteomes" id="UP000246078"/>
    </source>
</evidence>
<keyword evidence="3" id="KW-0472">Membrane</keyword>
<dbReference type="PANTHER" id="PTHR48081">
    <property type="entry name" value="AB HYDROLASE SUPERFAMILY PROTEIN C4A8.06C"/>
    <property type="match status" value="1"/>
</dbReference>
<feature type="compositionally biased region" description="Acidic residues" evidence="2">
    <location>
        <begin position="206"/>
        <end position="215"/>
    </location>
</feature>
<protein>
    <submittedName>
        <fullName evidence="5">Putative Isoprenylcysteine alpha-carbonyl methylesterase</fullName>
    </submittedName>
</protein>
<feature type="region of interest" description="Disordered" evidence="2">
    <location>
        <begin position="178"/>
        <end position="216"/>
    </location>
</feature>
<feature type="region of interest" description="Disordered" evidence="2">
    <location>
        <begin position="91"/>
        <end position="112"/>
    </location>
</feature>
<feature type="transmembrane region" description="Helical" evidence="3">
    <location>
        <begin position="257"/>
        <end position="275"/>
    </location>
</feature>
<gene>
    <name evidence="5" type="ORF">C3747_176g68</name>
</gene>
<dbReference type="VEuPathDB" id="TriTrypDB:TCDM_06475"/>
<dbReference type="EMBL" id="PRFC01000176">
    <property type="protein sequence ID" value="PWV03511.1"/>
    <property type="molecule type" value="Genomic_DNA"/>
</dbReference>
<dbReference type="VEuPathDB" id="TriTrypDB:Tc_MARK_1144"/>
<dbReference type="VEuPathDB" id="TriTrypDB:TcCL_ESM08082"/>
<name>A0A2V2W4Q5_TRYCR</name>
<dbReference type="OrthoDB" id="6495301at2759"/>
<comment type="caution">
    <text evidence="5">The sequence shown here is derived from an EMBL/GenBank/DDBJ whole genome shotgun (WGS) entry which is preliminary data.</text>
</comment>
<dbReference type="VEuPathDB" id="TriTrypDB:TcG_02523"/>
<evidence type="ECO:0000313" key="5">
    <source>
        <dbReference type="EMBL" id="PWV03511.1"/>
    </source>
</evidence>
<dbReference type="VEuPathDB" id="TriTrypDB:TcBrA4_0116830"/>
<feature type="transmembrane region" description="Helical" evidence="3">
    <location>
        <begin position="36"/>
        <end position="61"/>
    </location>
</feature>
<dbReference type="VEuPathDB" id="TriTrypDB:TcCLB.510823.30"/>
<accession>A0A2V2W4Q5</accession>
<sequence length="600" mass="67378">MLQYLVRQVLWTISVSAQLLAAMGLGFKWISMAIRLLVFALLILWYFIPHICAYIMSPNIIRRVSYRSSKRTRQRNLQIFLQQVKSIPPVRRKENGREVSEDPAEQRSGPDMDAVELLATKLNPADGRLMMGLPRRLSSPTRTTEVLDDEKVMKIGSFSDTVAFIQSYYATASAGEHAASNGVPAGEHKNPDWASDAAQEPNSTGDSEDEEDEEDRNNLHNRAALDIYLPIPLDSLFRMMEQEKKISPRSRLQHKKFPVVISFNGGAWIVGFYLWNFLLAPLLAARGYVVFCPDYRNFPQTDMEGMILDVSDAIGWVINNAGRYGGDPEDITVIGQSAGAHLTMMSILSQAQLSARAASGGTAPSDMAYNVPRYNPRVSIRQYIGLSGIYNIRGLVKHFDRRGLYRNVLYQIAGGRSNLPRYSLNSYFDERRCGDTGEVLPENIFDFLPQRMYFIHGDADCSAPFSESANLAFFMRNAQRARLAEQYTNGGQTMGICLAPPVDIKYILVPGATHTDAIIEECLAARESHVVDFLCYYSTDNEERDKCLNNSNGFRDVNNKRDEDDGQLDPSRHPDGVLPSPAPHSERPMLIRLSSYVCPF</sequence>
<dbReference type="VEuPathDB" id="TriTrypDB:C3747_176g68"/>
<dbReference type="VEuPathDB" id="TriTrypDB:TCSYLVIO_002429"/>
<dbReference type="InterPro" id="IPR050300">
    <property type="entry name" value="GDXG_lipolytic_enzyme"/>
</dbReference>
<dbReference type="PANTHER" id="PTHR48081:SF33">
    <property type="entry name" value="KYNURENINE FORMAMIDASE"/>
    <property type="match status" value="1"/>
</dbReference>
<evidence type="ECO:0000256" key="3">
    <source>
        <dbReference type="SAM" id="Phobius"/>
    </source>
</evidence>
<keyword evidence="1" id="KW-0378">Hydrolase</keyword>
<keyword evidence="3" id="KW-1133">Transmembrane helix</keyword>
<evidence type="ECO:0000256" key="2">
    <source>
        <dbReference type="SAM" id="MobiDB-lite"/>
    </source>
</evidence>
<keyword evidence="3" id="KW-0812">Transmembrane</keyword>
<feature type="region of interest" description="Disordered" evidence="2">
    <location>
        <begin position="553"/>
        <end position="586"/>
    </location>
</feature>